<reference evidence="1 2" key="1">
    <citation type="journal article" date="2018" name="PLoS Pathog.">
        <title>Evolution of structural diversity of trichothecenes, a family of toxins produced by plant pathogenic and entomopathogenic fungi.</title>
        <authorList>
            <person name="Proctor R.H."/>
            <person name="McCormick S.P."/>
            <person name="Kim H.S."/>
            <person name="Cardoza R.E."/>
            <person name="Stanley A.M."/>
            <person name="Lindo L."/>
            <person name="Kelly A."/>
            <person name="Brown D.W."/>
            <person name="Lee T."/>
            <person name="Vaughan M.M."/>
            <person name="Alexander N.J."/>
            <person name="Busman M."/>
            <person name="Gutierrez S."/>
        </authorList>
    </citation>
    <scope>NUCLEOTIDE SEQUENCE [LARGE SCALE GENOMIC DNA]</scope>
    <source>
        <strain evidence="1 2">NRRL 3299</strain>
    </source>
</reference>
<protein>
    <submittedName>
        <fullName evidence="1">GTPase-activator protein for ras GTPase</fullName>
    </submittedName>
</protein>
<sequence length="344" mass="39230">MIRPNIWLLWAHWHDVPTSRHRDIISLRSQDAQDDSTALLEEINAIREHHLVISDLRDPITFEDKNIEYAVPCHDETYRDLGNSLFVHARIPNMSLLRFKTFDGLEAFQPCCRDIDILNLQKSLRHIETGDPVFSAARDWSCILQALPGLPKEVRWVLATIYNFACVMLRLDNDEDSHWAMRPWLVHWYDVADSLFLKYDIPAVAPDPDWFSRPVVSLRNPTRLAQHSSPAYGYQSQSVGAVFDHPTPISSLVHDSEEDDSALDLIDICVSRPPTTIGFRNGRLFDPTPGGQIISQREPLMSVGSGSVMRLSCSLDPSSPAYVPLLQDDDTGRERWFHSISNDY</sequence>
<keyword evidence="2" id="KW-1185">Reference proteome</keyword>
<evidence type="ECO:0000313" key="1">
    <source>
        <dbReference type="EMBL" id="RGP58804.1"/>
    </source>
</evidence>
<evidence type="ECO:0000313" key="2">
    <source>
        <dbReference type="Proteomes" id="UP000266152"/>
    </source>
</evidence>
<name>A0A395RFA2_FUSSP</name>
<dbReference type="Proteomes" id="UP000266152">
    <property type="component" value="Unassembled WGS sequence"/>
</dbReference>
<dbReference type="EMBL" id="PXOF01000264">
    <property type="protein sequence ID" value="RGP58804.1"/>
    <property type="molecule type" value="Genomic_DNA"/>
</dbReference>
<gene>
    <name evidence="1" type="ORF">FSPOR_11784</name>
</gene>
<comment type="caution">
    <text evidence="1">The sequence shown here is derived from an EMBL/GenBank/DDBJ whole genome shotgun (WGS) entry which is preliminary data.</text>
</comment>
<dbReference type="AlphaFoldDB" id="A0A395RFA2"/>
<accession>A0A395RFA2</accession>
<proteinExistence type="predicted"/>
<organism evidence="1 2">
    <name type="scientific">Fusarium sporotrichioides</name>
    <dbReference type="NCBI Taxonomy" id="5514"/>
    <lineage>
        <taxon>Eukaryota</taxon>
        <taxon>Fungi</taxon>
        <taxon>Dikarya</taxon>
        <taxon>Ascomycota</taxon>
        <taxon>Pezizomycotina</taxon>
        <taxon>Sordariomycetes</taxon>
        <taxon>Hypocreomycetidae</taxon>
        <taxon>Hypocreales</taxon>
        <taxon>Nectriaceae</taxon>
        <taxon>Fusarium</taxon>
    </lineage>
</organism>